<keyword evidence="1" id="KW-1133">Transmembrane helix</keyword>
<organism evidence="2 3">
    <name type="scientific">Gynuella sunshinyii YC6258</name>
    <dbReference type="NCBI Taxonomy" id="1445510"/>
    <lineage>
        <taxon>Bacteria</taxon>
        <taxon>Pseudomonadati</taxon>
        <taxon>Pseudomonadota</taxon>
        <taxon>Gammaproteobacteria</taxon>
        <taxon>Oceanospirillales</taxon>
        <taxon>Saccharospirillaceae</taxon>
        <taxon>Gynuella</taxon>
    </lineage>
</organism>
<dbReference type="STRING" id="1445510.YC6258_00825"/>
<keyword evidence="1" id="KW-0472">Membrane</keyword>
<proteinExistence type="predicted"/>
<keyword evidence="1" id="KW-0812">Transmembrane</keyword>
<dbReference type="AlphaFoldDB" id="A0A0C5UZY9"/>
<keyword evidence="3" id="KW-1185">Reference proteome</keyword>
<evidence type="ECO:0000313" key="2">
    <source>
        <dbReference type="EMBL" id="AJQ92875.1"/>
    </source>
</evidence>
<feature type="transmembrane region" description="Helical" evidence="1">
    <location>
        <begin position="12"/>
        <end position="34"/>
    </location>
</feature>
<dbReference type="EMBL" id="CP007142">
    <property type="protein sequence ID" value="AJQ92875.1"/>
    <property type="molecule type" value="Genomic_DNA"/>
</dbReference>
<evidence type="ECO:0000313" key="3">
    <source>
        <dbReference type="Proteomes" id="UP000032266"/>
    </source>
</evidence>
<dbReference type="KEGG" id="gsn:YC6258_00825"/>
<reference evidence="2 3" key="1">
    <citation type="submission" date="2014-01" db="EMBL/GenBank/DDBJ databases">
        <title>Full genme sequencing of cellulolytic bacterium Gynuella sunshinyii YC6258T gen. nov., sp. nov.</title>
        <authorList>
            <person name="Khan H."/>
            <person name="Chung E.J."/>
            <person name="Chung Y.R."/>
        </authorList>
    </citation>
    <scope>NUCLEOTIDE SEQUENCE [LARGE SCALE GENOMIC DNA]</scope>
    <source>
        <strain evidence="2 3">YC6258</strain>
    </source>
</reference>
<dbReference type="Proteomes" id="UP000032266">
    <property type="component" value="Chromosome"/>
</dbReference>
<feature type="transmembrane region" description="Helical" evidence="1">
    <location>
        <begin position="69"/>
        <end position="88"/>
    </location>
</feature>
<sequence length="90" mass="10240">MAFNAEQRRWKILWYSVGAAVGWVVAYLAVVLPSGYYDKLWPLGFALVAAVLTRFMPKSSGRKAGVFRYLWLIVAAFIWVLIGLMLFLPK</sequence>
<dbReference type="HOGENOM" id="CLU_2436673_0_0_6"/>
<protein>
    <submittedName>
        <fullName evidence="2">Uncharacterized protein</fullName>
    </submittedName>
</protein>
<name>A0A0C5UZY9_9GAMM</name>
<evidence type="ECO:0000256" key="1">
    <source>
        <dbReference type="SAM" id="Phobius"/>
    </source>
</evidence>
<feature type="transmembrane region" description="Helical" evidence="1">
    <location>
        <begin position="40"/>
        <end position="57"/>
    </location>
</feature>
<gene>
    <name evidence="2" type="ORF">YC6258_00825</name>
</gene>
<accession>A0A0C5UZY9</accession>
<dbReference type="RefSeq" id="WP_044615835.1">
    <property type="nucleotide sequence ID" value="NZ_CP007142.1"/>
</dbReference>